<dbReference type="SUPFAM" id="SSF50475">
    <property type="entry name" value="FMN-binding split barrel"/>
    <property type="match status" value="1"/>
</dbReference>
<dbReference type="InterPro" id="IPR017900">
    <property type="entry name" value="4Fe4S_Fe_S_CS"/>
</dbReference>
<dbReference type="Proteomes" id="UP001060164">
    <property type="component" value="Chromosome"/>
</dbReference>
<evidence type="ECO:0000259" key="4">
    <source>
        <dbReference type="PROSITE" id="PS51379"/>
    </source>
</evidence>
<evidence type="ECO:0000313" key="6">
    <source>
        <dbReference type="Proteomes" id="UP001060164"/>
    </source>
</evidence>
<dbReference type="Gene3D" id="2.30.110.10">
    <property type="entry name" value="Electron Transport, Fmn-binding Protein, Chain A"/>
    <property type="match status" value="1"/>
</dbReference>
<organism evidence="5 6">
    <name type="scientific">Ruminococcus gauvreauii</name>
    <dbReference type="NCBI Taxonomy" id="438033"/>
    <lineage>
        <taxon>Bacteria</taxon>
        <taxon>Bacillati</taxon>
        <taxon>Bacillota</taxon>
        <taxon>Clostridia</taxon>
        <taxon>Eubacteriales</taxon>
        <taxon>Oscillospiraceae</taxon>
        <taxon>Ruminococcus</taxon>
    </lineage>
</organism>
<dbReference type="Pfam" id="PF01243">
    <property type="entry name" value="PNPOx_N"/>
    <property type="match status" value="1"/>
</dbReference>
<evidence type="ECO:0000256" key="1">
    <source>
        <dbReference type="ARBA" id="ARBA00022723"/>
    </source>
</evidence>
<protein>
    <submittedName>
        <fullName evidence="5">4Fe-4S binding protein</fullName>
    </submittedName>
</protein>
<feature type="domain" description="4Fe-4S ferredoxin-type" evidence="4">
    <location>
        <begin position="147"/>
        <end position="171"/>
    </location>
</feature>
<dbReference type="PROSITE" id="PS51379">
    <property type="entry name" value="4FE4S_FER_2"/>
    <property type="match status" value="2"/>
</dbReference>
<dbReference type="EMBL" id="CP102290">
    <property type="protein sequence ID" value="UWP59670.1"/>
    <property type="molecule type" value="Genomic_DNA"/>
</dbReference>
<dbReference type="Pfam" id="PF12838">
    <property type="entry name" value="Fer4_7"/>
    <property type="match status" value="1"/>
</dbReference>
<accession>A0ABY5VGM9</accession>
<proteinExistence type="predicted"/>
<keyword evidence="3" id="KW-0411">Iron-sulfur</keyword>
<dbReference type="RefSeq" id="WP_028528365.1">
    <property type="nucleotide sequence ID" value="NZ_CABLBR010000010.1"/>
</dbReference>
<evidence type="ECO:0000256" key="2">
    <source>
        <dbReference type="ARBA" id="ARBA00023004"/>
    </source>
</evidence>
<dbReference type="Gene3D" id="3.30.70.20">
    <property type="match status" value="1"/>
</dbReference>
<sequence length="205" mass="23350">MNAQDCLQILREIKDVAFATADGEGRPRIRIIDVMLAEDNRLIFCTARGKAFYRQLTDRPEVAVTGMNRRFQMVRLEGRVKKLDHQRAWIDRIFEENPAMRDVYPGNTRYILEPFCIEDAALEFFDLGVQPVYRESFSIGAASGVESGFMISTSCTQCGSCQSICPQRCIKEGKPYRIQQEHCLHCGLCAENCPAEAIVRRRSIC</sequence>
<dbReference type="InterPro" id="IPR017896">
    <property type="entry name" value="4Fe4S_Fe-S-bd"/>
</dbReference>
<reference evidence="5" key="1">
    <citation type="journal article" date="2022" name="Cell">
        <title>Design, construction, and in vivo augmentation of a complex gut microbiome.</title>
        <authorList>
            <person name="Cheng A.G."/>
            <person name="Ho P.Y."/>
            <person name="Aranda-Diaz A."/>
            <person name="Jain S."/>
            <person name="Yu F.B."/>
            <person name="Meng X."/>
            <person name="Wang M."/>
            <person name="Iakiviak M."/>
            <person name="Nagashima K."/>
            <person name="Zhao A."/>
            <person name="Murugkar P."/>
            <person name="Patil A."/>
            <person name="Atabakhsh K."/>
            <person name="Weakley A."/>
            <person name="Yan J."/>
            <person name="Brumbaugh A.R."/>
            <person name="Higginbottom S."/>
            <person name="Dimas A."/>
            <person name="Shiver A.L."/>
            <person name="Deutschbauer A."/>
            <person name="Neff N."/>
            <person name="Sonnenburg J.L."/>
            <person name="Huang K.C."/>
            <person name="Fischbach M.A."/>
        </authorList>
    </citation>
    <scope>NUCLEOTIDE SEQUENCE</scope>
    <source>
        <strain evidence="5">DSM 19829</strain>
    </source>
</reference>
<dbReference type="PROSITE" id="PS00198">
    <property type="entry name" value="4FE4S_FER_1"/>
    <property type="match status" value="2"/>
</dbReference>
<gene>
    <name evidence="5" type="ORF">NQ502_00995</name>
</gene>
<keyword evidence="2" id="KW-0408">Iron</keyword>
<dbReference type="SUPFAM" id="SSF54862">
    <property type="entry name" value="4Fe-4S ferredoxins"/>
    <property type="match status" value="1"/>
</dbReference>
<evidence type="ECO:0000256" key="3">
    <source>
        <dbReference type="ARBA" id="ARBA00023014"/>
    </source>
</evidence>
<dbReference type="InterPro" id="IPR011576">
    <property type="entry name" value="Pyridox_Oxase_N"/>
</dbReference>
<feature type="domain" description="4Fe-4S ferredoxin-type" evidence="4">
    <location>
        <begin position="174"/>
        <end position="203"/>
    </location>
</feature>
<keyword evidence="1" id="KW-0479">Metal-binding</keyword>
<keyword evidence="6" id="KW-1185">Reference proteome</keyword>
<evidence type="ECO:0000313" key="5">
    <source>
        <dbReference type="EMBL" id="UWP59670.1"/>
    </source>
</evidence>
<dbReference type="InterPro" id="IPR012349">
    <property type="entry name" value="Split_barrel_FMN-bd"/>
</dbReference>
<name>A0ABY5VGM9_9FIRM</name>